<feature type="transmembrane region" description="Helical" evidence="7">
    <location>
        <begin position="197"/>
        <end position="214"/>
    </location>
</feature>
<dbReference type="STRING" id="540747.SAMN04488031_11767"/>
<dbReference type="Proteomes" id="UP000325785">
    <property type="component" value="Plasmid pRIdsm_02"/>
</dbReference>
<reference evidence="8 10" key="1">
    <citation type="submission" date="2015-04" db="EMBL/GenBank/DDBJ databases">
        <title>The draft genome sequence of Roseovarius indicus B108T.</title>
        <authorList>
            <person name="Li G."/>
            <person name="Lai Q."/>
            <person name="Shao Z."/>
            <person name="Yan P."/>
        </authorList>
    </citation>
    <scope>NUCLEOTIDE SEQUENCE [LARGE SCALE GENOMIC DNA]</scope>
    <source>
        <strain evidence="8 10">B108</strain>
    </source>
</reference>
<dbReference type="GO" id="GO:0042158">
    <property type="term" value="P:lipoprotein biosynthetic process"/>
    <property type="evidence" value="ECO:0007669"/>
    <property type="project" value="UniProtKB-UniRule"/>
</dbReference>
<dbReference type="InterPro" id="IPR001640">
    <property type="entry name" value="Lgt"/>
</dbReference>
<geneLocation type="plasmid" evidence="9">
    <name>pRIdsm_02</name>
</geneLocation>
<feature type="transmembrane region" description="Helical" evidence="7">
    <location>
        <begin position="70"/>
        <end position="90"/>
    </location>
</feature>
<evidence type="ECO:0000256" key="1">
    <source>
        <dbReference type="ARBA" id="ARBA00007150"/>
    </source>
</evidence>
<keyword evidence="2 7" id="KW-1003">Cell membrane</keyword>
<dbReference type="AlphaFoldDB" id="A0A0T5P141"/>
<organism evidence="8 10">
    <name type="scientific">Roseovarius indicus</name>
    <dbReference type="NCBI Taxonomy" id="540747"/>
    <lineage>
        <taxon>Bacteria</taxon>
        <taxon>Pseudomonadati</taxon>
        <taxon>Pseudomonadota</taxon>
        <taxon>Alphaproteobacteria</taxon>
        <taxon>Rhodobacterales</taxon>
        <taxon>Roseobacteraceae</taxon>
        <taxon>Roseovarius</taxon>
    </lineage>
</organism>
<proteinExistence type="inferred from homology"/>
<protein>
    <recommendedName>
        <fullName evidence="7">Phosphatidylglycerol--prolipoprotein diacylglyceryl transferase</fullName>
        <ecNumber evidence="7">2.5.1.145</ecNumber>
    </recommendedName>
</protein>
<dbReference type="PANTHER" id="PTHR30589:SF0">
    <property type="entry name" value="PHOSPHATIDYLGLYCEROL--PROLIPOPROTEIN DIACYLGLYCERYL TRANSFERASE"/>
    <property type="match status" value="1"/>
</dbReference>
<dbReference type="GO" id="GO:0008961">
    <property type="term" value="F:phosphatidylglycerol-prolipoprotein diacylglyceryl transferase activity"/>
    <property type="evidence" value="ECO:0007669"/>
    <property type="project" value="UniProtKB-UniRule"/>
</dbReference>
<evidence type="ECO:0000313" key="11">
    <source>
        <dbReference type="Proteomes" id="UP000325785"/>
    </source>
</evidence>
<evidence type="ECO:0000313" key="8">
    <source>
        <dbReference type="EMBL" id="KRS14857.1"/>
    </source>
</evidence>
<evidence type="ECO:0000256" key="2">
    <source>
        <dbReference type="ARBA" id="ARBA00022475"/>
    </source>
</evidence>
<comment type="catalytic activity">
    <reaction evidence="7">
        <text>L-cysteinyl-[prolipoprotein] + a 1,2-diacyl-sn-glycero-3-phospho-(1'-sn-glycerol) = an S-1,2-diacyl-sn-glyceryl-L-cysteinyl-[prolipoprotein] + sn-glycerol 1-phosphate + H(+)</text>
        <dbReference type="Rhea" id="RHEA:56712"/>
        <dbReference type="Rhea" id="RHEA-COMP:14679"/>
        <dbReference type="Rhea" id="RHEA-COMP:14680"/>
        <dbReference type="ChEBI" id="CHEBI:15378"/>
        <dbReference type="ChEBI" id="CHEBI:29950"/>
        <dbReference type="ChEBI" id="CHEBI:57685"/>
        <dbReference type="ChEBI" id="CHEBI:64716"/>
        <dbReference type="ChEBI" id="CHEBI:140658"/>
        <dbReference type="EC" id="2.5.1.145"/>
    </reaction>
</comment>
<sequence>MLTAVLPFPDIGHEVFSVDFWGFHLALRWYALAYIVGIVIGWRICVRTVRRPALWLDAGPPMKPAQLDDLLTWIILGVILGGRLGYVLFYQPQYYLQNPLEILMVWQGGMSFHGGFLGVTVAGLVFCIRQRASFLGTADLLALAAPPGLLLGRLANFTNNELWGRPTDVPWAVIFPGEAAQACPGVVGLCARHPSQLYEALLEGVVLGILLLVLAWRKGWLKRPGALTGVFLAGYGMSRAFVEFFRQPDMQFVSEDNPIGHALHFGTWGLTMGQALSLPMIFAGLALIWWAFRMQKRDPDQKTTETV</sequence>
<evidence type="ECO:0000256" key="7">
    <source>
        <dbReference type="HAMAP-Rule" id="MF_01147"/>
    </source>
</evidence>
<keyword evidence="5 7" id="KW-1133">Transmembrane helix</keyword>
<dbReference type="PATRIC" id="fig|540747.5.peg.4105"/>
<dbReference type="KEGG" id="rid:RIdsm_05824"/>
<gene>
    <name evidence="9" type="primary">lgt_2</name>
    <name evidence="7" type="synonym">lgt</name>
    <name evidence="9" type="ORF">RIdsm_05824</name>
    <name evidence="8" type="ORF">XM52_26700</name>
</gene>
<feature type="binding site" evidence="7">
    <location>
        <position position="153"/>
    </location>
    <ligand>
        <name>a 1,2-diacyl-sn-glycero-3-phospho-(1'-sn-glycerol)</name>
        <dbReference type="ChEBI" id="CHEBI:64716"/>
    </ligand>
</feature>
<comment type="similarity">
    <text evidence="1 7">Belongs to the Lgt family.</text>
</comment>
<feature type="transmembrane region" description="Helical" evidence="7">
    <location>
        <begin position="140"/>
        <end position="158"/>
    </location>
</feature>
<dbReference type="RefSeq" id="WP_057821362.1">
    <property type="nucleotide sequence ID" value="NZ_CP031600.1"/>
</dbReference>
<geneLocation type="plasmid" evidence="11">
    <name>pridsm_02</name>
</geneLocation>
<feature type="transmembrane region" description="Helical" evidence="7">
    <location>
        <begin position="226"/>
        <end position="245"/>
    </location>
</feature>
<feature type="transmembrane region" description="Helical" evidence="7">
    <location>
        <begin position="265"/>
        <end position="292"/>
    </location>
</feature>
<dbReference type="UniPathway" id="UPA00664"/>
<keyword evidence="10" id="KW-1185">Reference proteome</keyword>
<dbReference type="EMBL" id="CP031600">
    <property type="protein sequence ID" value="QEW29978.1"/>
    <property type="molecule type" value="Genomic_DNA"/>
</dbReference>
<dbReference type="NCBIfam" id="TIGR00544">
    <property type="entry name" value="lgt"/>
    <property type="match status" value="1"/>
</dbReference>
<comment type="pathway">
    <text evidence="7">Protein modification; lipoprotein biosynthesis (diacylglyceryl transfer).</text>
</comment>
<keyword evidence="6 7" id="KW-0472">Membrane</keyword>
<evidence type="ECO:0000313" key="9">
    <source>
        <dbReference type="EMBL" id="QEW29978.1"/>
    </source>
</evidence>
<dbReference type="OrthoDB" id="871140at2"/>
<reference evidence="9 11" key="2">
    <citation type="submission" date="2018-08" db="EMBL/GenBank/DDBJ databases">
        <title>Genetic Globetrotter - A new plasmid hitch-hiking vast phylogenetic and geographic distances.</title>
        <authorList>
            <person name="Vollmers J."/>
            <person name="Petersen J."/>
        </authorList>
    </citation>
    <scope>NUCLEOTIDE SEQUENCE [LARGE SCALE GENOMIC DNA]</scope>
    <source>
        <strain evidence="9 11">DSM 26383</strain>
        <plasmid evidence="9">pRIdsm_02</plasmid>
        <plasmid evidence="11">pridsm_02</plasmid>
    </source>
</reference>
<dbReference type="Proteomes" id="UP000051401">
    <property type="component" value="Unassembled WGS sequence"/>
</dbReference>
<evidence type="ECO:0000256" key="4">
    <source>
        <dbReference type="ARBA" id="ARBA00022692"/>
    </source>
</evidence>
<feature type="transmembrane region" description="Helical" evidence="7">
    <location>
        <begin position="29"/>
        <end position="49"/>
    </location>
</feature>
<dbReference type="GO" id="GO:0005886">
    <property type="term" value="C:plasma membrane"/>
    <property type="evidence" value="ECO:0007669"/>
    <property type="project" value="UniProtKB-SubCell"/>
</dbReference>
<evidence type="ECO:0000256" key="3">
    <source>
        <dbReference type="ARBA" id="ARBA00022679"/>
    </source>
</evidence>
<dbReference type="EC" id="2.5.1.145" evidence="7"/>
<evidence type="ECO:0000256" key="6">
    <source>
        <dbReference type="ARBA" id="ARBA00023136"/>
    </source>
</evidence>
<keyword evidence="3 7" id="KW-0808">Transferase</keyword>
<dbReference type="Pfam" id="PF01790">
    <property type="entry name" value="LGT"/>
    <property type="match status" value="1"/>
</dbReference>
<dbReference type="HAMAP" id="MF_01147">
    <property type="entry name" value="Lgt"/>
    <property type="match status" value="1"/>
</dbReference>
<keyword evidence="9" id="KW-0328">Glycosyltransferase</keyword>
<accession>A0A0T5P141</accession>
<evidence type="ECO:0000256" key="5">
    <source>
        <dbReference type="ARBA" id="ARBA00022989"/>
    </source>
</evidence>
<comment type="subcellular location">
    <subcellularLocation>
        <location evidence="7">Cell membrane</location>
        <topology evidence="7">Multi-pass membrane protein</topology>
    </subcellularLocation>
</comment>
<comment type="function">
    <text evidence="7">Catalyzes the transfer of the diacylglyceryl group from phosphatidylglycerol to the sulfhydryl group of the N-terminal cysteine of a prolipoprotein, the first step in the formation of mature lipoproteins.</text>
</comment>
<dbReference type="EMBL" id="LAXI01000032">
    <property type="protein sequence ID" value="KRS14857.1"/>
    <property type="molecule type" value="Genomic_DNA"/>
</dbReference>
<keyword evidence="4 7" id="KW-0812">Transmembrane</keyword>
<dbReference type="PANTHER" id="PTHR30589">
    <property type="entry name" value="PROLIPOPROTEIN DIACYLGLYCERYL TRANSFERASE"/>
    <property type="match status" value="1"/>
</dbReference>
<keyword evidence="9" id="KW-0614">Plasmid</keyword>
<name>A0A0T5P141_9RHOB</name>
<feature type="transmembrane region" description="Helical" evidence="7">
    <location>
        <begin position="110"/>
        <end position="128"/>
    </location>
</feature>
<evidence type="ECO:0000313" key="10">
    <source>
        <dbReference type="Proteomes" id="UP000051401"/>
    </source>
</evidence>
<keyword evidence="9" id="KW-0449">Lipoprotein</keyword>